<dbReference type="Proteomes" id="UP000249891">
    <property type="component" value="Unassembled WGS sequence"/>
</dbReference>
<evidence type="ECO:0000313" key="2">
    <source>
        <dbReference type="Proteomes" id="UP000249891"/>
    </source>
</evidence>
<proteinExistence type="predicted"/>
<dbReference type="EMBL" id="UARG01000017">
    <property type="protein sequence ID" value="SQA77893.1"/>
    <property type="molecule type" value="Genomic_DNA"/>
</dbReference>
<protein>
    <submittedName>
        <fullName evidence="1">Uncharacterized protein</fullName>
    </submittedName>
</protein>
<gene>
    <name evidence="1" type="ORF">NCTC11546_01118</name>
</gene>
<dbReference type="AlphaFoldDB" id="A0A2X2RMM5"/>
<dbReference type="Gene3D" id="2.130.10.10">
    <property type="entry name" value="YVTN repeat-like/Quinoprotein amine dehydrogenase"/>
    <property type="match status" value="1"/>
</dbReference>
<reference evidence="1 2" key="1">
    <citation type="submission" date="2018-06" db="EMBL/GenBank/DDBJ databases">
        <authorList>
            <consortium name="Pathogen Informatics"/>
            <person name="Doyle S."/>
        </authorList>
    </citation>
    <scope>NUCLEOTIDE SEQUENCE [LARGE SCALE GENOMIC DNA]</scope>
    <source>
        <strain evidence="1 2">NCTC11546</strain>
    </source>
</reference>
<evidence type="ECO:0000313" key="1">
    <source>
        <dbReference type="EMBL" id="SQA77893.1"/>
    </source>
</evidence>
<dbReference type="InterPro" id="IPR015943">
    <property type="entry name" value="WD40/YVTN_repeat-like_dom_sf"/>
</dbReference>
<name>A0A2X2RMM5_CAPOC</name>
<dbReference type="SUPFAM" id="SSF50998">
    <property type="entry name" value="Quinoprotein alcohol dehydrogenase-like"/>
    <property type="match status" value="1"/>
</dbReference>
<sequence>MEEKNYDELCYTLNTFNNSFRHYKVVDIVPIQEKIAVLQFASADVSKKMVKNGVYVDRYILVDIFSEDFTSQKRLSFFFEEEETCYNSDVYYYWEDERLFILIEYYKIGNIFVTNKVFEITEKEVIEQSFCYIPQKQILNDAKVYSFGDKEVFMQSPFMMTCRDKQNQKTLWKYKLSAYLYTEVEEYNDILYFGTAGKGGYFYGVSLNNGQTVFSYNTGQTVHFIRNGERIIISDKKQKPILMNALTGEIIHSLDIGKYTIDYEQQMLWYKERFYGIVRNKEKDLLVVCVNILKL</sequence>
<accession>A0A2X2RMM5</accession>
<dbReference type="InterPro" id="IPR011047">
    <property type="entry name" value="Quinoprotein_ADH-like_sf"/>
</dbReference>
<organism evidence="1 2">
    <name type="scientific">Capnocytophaga ochracea</name>
    <dbReference type="NCBI Taxonomy" id="1018"/>
    <lineage>
        <taxon>Bacteria</taxon>
        <taxon>Pseudomonadati</taxon>
        <taxon>Bacteroidota</taxon>
        <taxon>Flavobacteriia</taxon>
        <taxon>Flavobacteriales</taxon>
        <taxon>Flavobacteriaceae</taxon>
        <taxon>Capnocytophaga</taxon>
    </lineage>
</organism>
<dbReference type="RefSeq" id="WP_128091246.1">
    <property type="nucleotide sequence ID" value="NZ_UARG01000017.1"/>
</dbReference>